<organism evidence="2 3">
    <name type="scientific">Candidatus Acutalibacter pullicola</name>
    <dbReference type="NCBI Taxonomy" id="2838417"/>
    <lineage>
        <taxon>Bacteria</taxon>
        <taxon>Bacillati</taxon>
        <taxon>Bacillota</taxon>
        <taxon>Clostridia</taxon>
        <taxon>Eubacteriales</taxon>
        <taxon>Acutalibacteraceae</taxon>
        <taxon>Acutalibacter</taxon>
    </lineage>
</organism>
<dbReference type="EMBL" id="DWXG01000033">
    <property type="protein sequence ID" value="HJB97676.1"/>
    <property type="molecule type" value="Genomic_DNA"/>
</dbReference>
<sequence length="59" mass="6884">MRHVAQKRKQVASTVDPELWEMFRGLSDKTRIPSSRLLDEALEDLLLKYKVISEKTKTP</sequence>
<feature type="domain" description="Predicted DNA-binding protein ribbon-helix-helix" evidence="1">
    <location>
        <begin position="8"/>
        <end position="50"/>
    </location>
</feature>
<dbReference type="InterPro" id="IPR038733">
    <property type="entry name" value="Predicted_DNA_bind_prot_RHH"/>
</dbReference>
<evidence type="ECO:0000313" key="3">
    <source>
        <dbReference type="Proteomes" id="UP000826793"/>
    </source>
</evidence>
<reference evidence="2" key="2">
    <citation type="submission" date="2021-04" db="EMBL/GenBank/DDBJ databases">
        <authorList>
            <person name="Gilroy R."/>
        </authorList>
    </citation>
    <scope>NUCLEOTIDE SEQUENCE</scope>
    <source>
        <strain evidence="2">CHK185-1770</strain>
    </source>
</reference>
<comment type="caution">
    <text evidence="2">The sequence shown here is derived from an EMBL/GenBank/DDBJ whole genome shotgun (WGS) entry which is preliminary data.</text>
</comment>
<name>A0A9D2MW51_9FIRM</name>
<protein>
    <submittedName>
        <fullName evidence="2">Ribbon-helix-helix domain-containing protein</fullName>
    </submittedName>
</protein>
<reference evidence="2" key="1">
    <citation type="journal article" date="2021" name="PeerJ">
        <title>Extensive microbial diversity within the chicken gut microbiome revealed by metagenomics and culture.</title>
        <authorList>
            <person name="Gilroy R."/>
            <person name="Ravi A."/>
            <person name="Getino M."/>
            <person name="Pursley I."/>
            <person name="Horton D.L."/>
            <person name="Alikhan N.F."/>
            <person name="Baker D."/>
            <person name="Gharbi K."/>
            <person name="Hall N."/>
            <person name="Watson M."/>
            <person name="Adriaenssens E.M."/>
            <person name="Foster-Nyarko E."/>
            <person name="Jarju S."/>
            <person name="Secka A."/>
            <person name="Antonio M."/>
            <person name="Oren A."/>
            <person name="Chaudhuri R.R."/>
            <person name="La Ragione R."/>
            <person name="Hildebrand F."/>
            <person name="Pallen M.J."/>
        </authorList>
    </citation>
    <scope>NUCLEOTIDE SEQUENCE</scope>
    <source>
        <strain evidence="2">CHK185-1770</strain>
    </source>
</reference>
<dbReference type="Proteomes" id="UP000826793">
    <property type="component" value="Unassembled WGS sequence"/>
</dbReference>
<evidence type="ECO:0000313" key="2">
    <source>
        <dbReference type="EMBL" id="HJB97676.1"/>
    </source>
</evidence>
<dbReference type="Pfam" id="PF12651">
    <property type="entry name" value="RHH_3"/>
    <property type="match status" value="1"/>
</dbReference>
<evidence type="ECO:0000259" key="1">
    <source>
        <dbReference type="Pfam" id="PF12651"/>
    </source>
</evidence>
<gene>
    <name evidence="2" type="ORF">H9710_03760</name>
</gene>
<accession>A0A9D2MW51</accession>
<proteinExistence type="predicted"/>
<dbReference type="AlphaFoldDB" id="A0A9D2MW51"/>